<evidence type="ECO:0008006" key="7">
    <source>
        <dbReference type="Google" id="ProtNLM"/>
    </source>
</evidence>
<comment type="caution">
    <text evidence="5">The sequence shown here is derived from an EMBL/GenBank/DDBJ whole genome shotgun (WGS) entry which is preliminary data.</text>
</comment>
<dbReference type="Proteomes" id="UP001608902">
    <property type="component" value="Unassembled WGS sequence"/>
</dbReference>
<comment type="cofactor">
    <cofactor evidence="1">
        <name>Fe cation</name>
        <dbReference type="ChEBI" id="CHEBI:24875"/>
    </cofactor>
</comment>
<dbReference type="Gene3D" id="2.60.120.620">
    <property type="entry name" value="q2cbj1_9rhob like domain"/>
    <property type="match status" value="1"/>
</dbReference>
<protein>
    <recommendedName>
        <fullName evidence="7">Phytanoyl-CoA dioxygenase</fullName>
    </recommendedName>
</protein>
<accession>A0ABD6EZX4</accession>
<dbReference type="AlphaFoldDB" id="A0ABD6EZX4"/>
<comment type="similarity">
    <text evidence="4">Belongs to the PhyH family. PHYHD1 subfamily.</text>
</comment>
<dbReference type="InterPro" id="IPR008775">
    <property type="entry name" value="Phytyl_CoA_dOase-like"/>
</dbReference>
<proteinExistence type="inferred from homology"/>
<evidence type="ECO:0000256" key="3">
    <source>
        <dbReference type="ARBA" id="ARBA00023004"/>
    </source>
</evidence>
<keyword evidence="2" id="KW-0479">Metal-binding</keyword>
<evidence type="ECO:0000256" key="1">
    <source>
        <dbReference type="ARBA" id="ARBA00001962"/>
    </source>
</evidence>
<dbReference type="GO" id="GO:0046872">
    <property type="term" value="F:metal ion binding"/>
    <property type="evidence" value="ECO:0007669"/>
    <property type="project" value="UniProtKB-KW"/>
</dbReference>
<evidence type="ECO:0000256" key="4">
    <source>
        <dbReference type="ARBA" id="ARBA00038356"/>
    </source>
</evidence>
<dbReference type="EMBL" id="JBGFUD010009979">
    <property type="protein sequence ID" value="MFH4982738.1"/>
    <property type="molecule type" value="Genomic_DNA"/>
</dbReference>
<evidence type="ECO:0000256" key="2">
    <source>
        <dbReference type="ARBA" id="ARBA00022723"/>
    </source>
</evidence>
<keyword evidence="6" id="KW-1185">Reference proteome</keyword>
<evidence type="ECO:0000313" key="6">
    <source>
        <dbReference type="Proteomes" id="UP001608902"/>
    </source>
</evidence>
<name>A0ABD6EZX4_9BILA</name>
<reference evidence="5 6" key="1">
    <citation type="submission" date="2024-08" db="EMBL/GenBank/DDBJ databases">
        <title>Gnathostoma spinigerum genome.</title>
        <authorList>
            <person name="Gonzalez-Bertolin B."/>
            <person name="Monzon S."/>
            <person name="Zaballos A."/>
            <person name="Jimenez P."/>
            <person name="Dekumyoy P."/>
            <person name="Varona S."/>
            <person name="Cuesta I."/>
            <person name="Sumanam S."/>
            <person name="Adisakwattana P."/>
            <person name="Gasser R.B."/>
            <person name="Hernandez-Gonzalez A."/>
            <person name="Young N.D."/>
            <person name="Perteguer M.J."/>
        </authorList>
    </citation>
    <scope>NUCLEOTIDE SEQUENCE [LARGE SCALE GENOMIC DNA]</scope>
    <source>
        <strain evidence="5">AL3</strain>
        <tissue evidence="5">Liver</tissue>
    </source>
</reference>
<keyword evidence="3" id="KW-0408">Iron</keyword>
<dbReference type="SUPFAM" id="SSF51197">
    <property type="entry name" value="Clavaminate synthase-like"/>
    <property type="match status" value="1"/>
</dbReference>
<dbReference type="Pfam" id="PF05721">
    <property type="entry name" value="PhyH"/>
    <property type="match status" value="1"/>
</dbReference>
<dbReference type="PANTHER" id="PTHR20883">
    <property type="entry name" value="PHYTANOYL-COA DIOXYGENASE DOMAIN CONTAINING 1"/>
    <property type="match status" value="1"/>
</dbReference>
<gene>
    <name evidence="5" type="ORF">AB6A40_009447</name>
</gene>
<sequence length="288" mass="32984">MAVSDVKIDDYKRDGYVIIEHAFKEREVDEMKAHIMDIIRELHCDDAQKVVFSTTNKMQPSDEYFLESVDKIRFFFEKEAFDSQQKLIYPVHKALNKIGHALHWLDPVFGRCSHSSPIKQVLRALNFRDPVIVQSMYIFKQPGIGGEVTEHIDRTFLDVEPIDSLIGIWIALDDATENNGCLQFIPGSHKDLSVSYRFQRTGTPDGPAMTFVGECPSHDNSKFVPVPVKKGSMVLIHGAVLHKSQKNSSEESRHSFALHIVDKENSKWSPFNWLQEMDEYEFPSIVIS</sequence>
<organism evidence="5 6">
    <name type="scientific">Gnathostoma spinigerum</name>
    <dbReference type="NCBI Taxonomy" id="75299"/>
    <lineage>
        <taxon>Eukaryota</taxon>
        <taxon>Metazoa</taxon>
        <taxon>Ecdysozoa</taxon>
        <taxon>Nematoda</taxon>
        <taxon>Chromadorea</taxon>
        <taxon>Rhabditida</taxon>
        <taxon>Spirurina</taxon>
        <taxon>Gnathostomatomorpha</taxon>
        <taxon>Gnathostomatoidea</taxon>
        <taxon>Gnathostomatidae</taxon>
        <taxon>Gnathostoma</taxon>
    </lineage>
</organism>
<evidence type="ECO:0000313" key="5">
    <source>
        <dbReference type="EMBL" id="MFH4982738.1"/>
    </source>
</evidence>
<dbReference type="PANTHER" id="PTHR20883:SF15">
    <property type="entry name" value="PHYTANOYL-COA DIOXYGENASE DOMAIN-CONTAINING PROTEIN 1"/>
    <property type="match status" value="1"/>
</dbReference>